<feature type="region of interest" description="Disordered" evidence="1">
    <location>
        <begin position="1"/>
        <end position="42"/>
    </location>
</feature>
<organism evidence="2 3">
    <name type="scientific">Pisolithus microcarpus 441</name>
    <dbReference type="NCBI Taxonomy" id="765257"/>
    <lineage>
        <taxon>Eukaryota</taxon>
        <taxon>Fungi</taxon>
        <taxon>Dikarya</taxon>
        <taxon>Basidiomycota</taxon>
        <taxon>Agaricomycotina</taxon>
        <taxon>Agaricomycetes</taxon>
        <taxon>Agaricomycetidae</taxon>
        <taxon>Boletales</taxon>
        <taxon>Sclerodermatineae</taxon>
        <taxon>Pisolithaceae</taxon>
        <taxon>Pisolithus</taxon>
    </lineage>
</organism>
<proteinExistence type="predicted"/>
<feature type="non-terminal residue" evidence="2">
    <location>
        <position position="140"/>
    </location>
</feature>
<dbReference type="HOGENOM" id="CLU_1839936_0_0_1"/>
<keyword evidence="3" id="KW-1185">Reference proteome</keyword>
<evidence type="ECO:0000313" key="3">
    <source>
        <dbReference type="Proteomes" id="UP000054018"/>
    </source>
</evidence>
<evidence type="ECO:0000313" key="2">
    <source>
        <dbReference type="EMBL" id="KIK15355.1"/>
    </source>
</evidence>
<feature type="compositionally biased region" description="Basic and acidic residues" evidence="1">
    <location>
        <begin position="68"/>
        <end position="85"/>
    </location>
</feature>
<accession>A0A0C9XSR3</accession>
<sequence>MGKGSYNSKGHENAKGGARELSCGRGGRTAVLRGTAGQNTTKLQETVEGTCRTWENEEIRETANPVSRYHETRDISRSNDADATKRAPSGRSRRALLYLKFARGAARLFSRKRVCNWQGGGTVARWWTTAGPNATKLGDV</sequence>
<dbReference type="EMBL" id="KN833894">
    <property type="protein sequence ID" value="KIK15355.1"/>
    <property type="molecule type" value="Genomic_DNA"/>
</dbReference>
<protein>
    <submittedName>
        <fullName evidence="2">Uncharacterized protein</fullName>
    </submittedName>
</protein>
<gene>
    <name evidence="2" type="ORF">PISMIDRAFT_687357</name>
</gene>
<dbReference type="Proteomes" id="UP000054018">
    <property type="component" value="Unassembled WGS sequence"/>
</dbReference>
<feature type="compositionally biased region" description="Basic and acidic residues" evidence="1">
    <location>
        <begin position="9"/>
        <end position="18"/>
    </location>
</feature>
<reference evidence="2 3" key="1">
    <citation type="submission" date="2014-04" db="EMBL/GenBank/DDBJ databases">
        <authorList>
            <consortium name="DOE Joint Genome Institute"/>
            <person name="Kuo A."/>
            <person name="Kohler A."/>
            <person name="Costa M.D."/>
            <person name="Nagy L.G."/>
            <person name="Floudas D."/>
            <person name="Copeland A."/>
            <person name="Barry K.W."/>
            <person name="Cichocki N."/>
            <person name="Veneault-Fourrey C."/>
            <person name="LaButti K."/>
            <person name="Lindquist E.A."/>
            <person name="Lipzen A."/>
            <person name="Lundell T."/>
            <person name="Morin E."/>
            <person name="Murat C."/>
            <person name="Sun H."/>
            <person name="Tunlid A."/>
            <person name="Henrissat B."/>
            <person name="Grigoriev I.V."/>
            <person name="Hibbett D.S."/>
            <person name="Martin F."/>
            <person name="Nordberg H.P."/>
            <person name="Cantor M.N."/>
            <person name="Hua S.X."/>
        </authorList>
    </citation>
    <scope>NUCLEOTIDE SEQUENCE [LARGE SCALE GENOMIC DNA]</scope>
    <source>
        <strain evidence="2 3">441</strain>
    </source>
</reference>
<reference evidence="3" key="2">
    <citation type="submission" date="2015-01" db="EMBL/GenBank/DDBJ databases">
        <title>Evolutionary Origins and Diversification of the Mycorrhizal Mutualists.</title>
        <authorList>
            <consortium name="DOE Joint Genome Institute"/>
            <consortium name="Mycorrhizal Genomics Consortium"/>
            <person name="Kohler A."/>
            <person name="Kuo A."/>
            <person name="Nagy L.G."/>
            <person name="Floudas D."/>
            <person name="Copeland A."/>
            <person name="Barry K.W."/>
            <person name="Cichocki N."/>
            <person name="Veneault-Fourrey C."/>
            <person name="LaButti K."/>
            <person name="Lindquist E.A."/>
            <person name="Lipzen A."/>
            <person name="Lundell T."/>
            <person name="Morin E."/>
            <person name="Murat C."/>
            <person name="Riley R."/>
            <person name="Ohm R."/>
            <person name="Sun H."/>
            <person name="Tunlid A."/>
            <person name="Henrissat B."/>
            <person name="Grigoriev I.V."/>
            <person name="Hibbett D.S."/>
            <person name="Martin F."/>
        </authorList>
    </citation>
    <scope>NUCLEOTIDE SEQUENCE [LARGE SCALE GENOMIC DNA]</scope>
    <source>
        <strain evidence="3">441</strain>
    </source>
</reference>
<feature type="region of interest" description="Disordered" evidence="1">
    <location>
        <begin position="58"/>
        <end position="90"/>
    </location>
</feature>
<dbReference type="AlphaFoldDB" id="A0A0C9XSR3"/>
<name>A0A0C9XSR3_9AGAM</name>
<evidence type="ECO:0000256" key="1">
    <source>
        <dbReference type="SAM" id="MobiDB-lite"/>
    </source>
</evidence>